<reference evidence="8 9" key="1">
    <citation type="submission" date="2013-08" db="EMBL/GenBank/DDBJ databases">
        <title>The genome sequence of Skermanella stibiiresistens.</title>
        <authorList>
            <person name="Zhu W."/>
            <person name="Wang G."/>
        </authorList>
    </citation>
    <scope>NUCLEOTIDE SEQUENCE [LARGE SCALE GENOMIC DNA]</scope>
    <source>
        <strain evidence="8 9">SB22</strain>
    </source>
</reference>
<feature type="domain" description="Glucose-methanol-choline oxidoreductase C-terminal" evidence="7">
    <location>
        <begin position="383"/>
        <end position="518"/>
    </location>
</feature>
<dbReference type="InterPro" id="IPR007867">
    <property type="entry name" value="GMC_OxRtase_C"/>
</dbReference>
<dbReference type="GO" id="GO:0050660">
    <property type="term" value="F:flavin adenine dinucleotide binding"/>
    <property type="evidence" value="ECO:0007669"/>
    <property type="project" value="InterPro"/>
</dbReference>
<dbReference type="Pfam" id="PF00732">
    <property type="entry name" value="GMC_oxred_N"/>
    <property type="match status" value="1"/>
</dbReference>
<dbReference type="PANTHER" id="PTHR11552:SF147">
    <property type="entry name" value="CHOLINE DEHYDROGENASE, MITOCHONDRIAL"/>
    <property type="match status" value="1"/>
</dbReference>
<dbReference type="GO" id="GO:0016614">
    <property type="term" value="F:oxidoreductase activity, acting on CH-OH group of donors"/>
    <property type="evidence" value="ECO:0007669"/>
    <property type="project" value="InterPro"/>
</dbReference>
<dbReference type="EMBL" id="AVFL01000014">
    <property type="protein sequence ID" value="EWY39114.1"/>
    <property type="molecule type" value="Genomic_DNA"/>
</dbReference>
<evidence type="ECO:0000256" key="5">
    <source>
        <dbReference type="PIRSR" id="PIRSR000137-2"/>
    </source>
</evidence>
<dbReference type="Gene3D" id="3.30.560.10">
    <property type="entry name" value="Glucose Oxidase, domain 3"/>
    <property type="match status" value="1"/>
</dbReference>
<name>W9GZA3_9PROT</name>
<accession>W9GZA3</accession>
<comment type="cofactor">
    <cofactor evidence="1 5">
        <name>FAD</name>
        <dbReference type="ChEBI" id="CHEBI:57692"/>
    </cofactor>
</comment>
<dbReference type="PANTHER" id="PTHR11552">
    <property type="entry name" value="GLUCOSE-METHANOL-CHOLINE GMC OXIDOREDUCTASE"/>
    <property type="match status" value="1"/>
</dbReference>
<proteinExistence type="inferred from homology"/>
<evidence type="ECO:0000259" key="7">
    <source>
        <dbReference type="Pfam" id="PF05199"/>
    </source>
</evidence>
<dbReference type="InterPro" id="IPR036188">
    <property type="entry name" value="FAD/NAD-bd_sf"/>
</dbReference>
<evidence type="ECO:0000256" key="1">
    <source>
        <dbReference type="ARBA" id="ARBA00001974"/>
    </source>
</evidence>
<evidence type="ECO:0000256" key="3">
    <source>
        <dbReference type="ARBA" id="ARBA00022630"/>
    </source>
</evidence>
<organism evidence="8 9">
    <name type="scientific">Skermanella stibiiresistens SB22</name>
    <dbReference type="NCBI Taxonomy" id="1385369"/>
    <lineage>
        <taxon>Bacteria</taxon>
        <taxon>Pseudomonadati</taxon>
        <taxon>Pseudomonadota</taxon>
        <taxon>Alphaproteobacteria</taxon>
        <taxon>Rhodospirillales</taxon>
        <taxon>Azospirillaceae</taxon>
        <taxon>Skermanella</taxon>
    </lineage>
</organism>
<comment type="similarity">
    <text evidence="2">Belongs to the GMC oxidoreductase family.</text>
</comment>
<dbReference type="InterPro" id="IPR012132">
    <property type="entry name" value="GMC_OxRdtase"/>
</dbReference>
<comment type="caution">
    <text evidence="8">The sequence shown here is derived from an EMBL/GenBank/DDBJ whole genome shotgun (WGS) entry which is preliminary data.</text>
</comment>
<evidence type="ECO:0000256" key="2">
    <source>
        <dbReference type="ARBA" id="ARBA00010790"/>
    </source>
</evidence>
<feature type="binding site" evidence="5">
    <location>
        <position position="77"/>
    </location>
    <ligand>
        <name>FAD</name>
        <dbReference type="ChEBI" id="CHEBI:57692"/>
    </ligand>
</feature>
<dbReference type="InterPro" id="IPR000172">
    <property type="entry name" value="GMC_OxRdtase_N"/>
</dbReference>
<evidence type="ECO:0000256" key="4">
    <source>
        <dbReference type="ARBA" id="ARBA00022827"/>
    </source>
</evidence>
<feature type="domain" description="Glucose-methanol-choline oxidoreductase N-terminal" evidence="6">
    <location>
        <begin position="1"/>
        <end position="288"/>
    </location>
</feature>
<keyword evidence="3" id="KW-0285">Flavoprotein</keyword>
<dbReference type="PIRSF" id="PIRSF000137">
    <property type="entry name" value="Alcohol_oxidase"/>
    <property type="match status" value="1"/>
</dbReference>
<dbReference type="PATRIC" id="fig|1385369.3.peg.3961"/>
<keyword evidence="9" id="KW-1185">Reference proteome</keyword>
<dbReference type="Proteomes" id="UP000019486">
    <property type="component" value="Unassembled WGS sequence"/>
</dbReference>
<evidence type="ECO:0000259" key="6">
    <source>
        <dbReference type="Pfam" id="PF00732"/>
    </source>
</evidence>
<protein>
    <submittedName>
        <fullName evidence="8">Dehydrogenase</fullName>
    </submittedName>
</protein>
<dbReference type="NCBIfam" id="NF002550">
    <property type="entry name" value="PRK02106.1"/>
    <property type="match status" value="1"/>
</dbReference>
<dbReference type="SUPFAM" id="SSF54373">
    <property type="entry name" value="FAD-linked reductases, C-terminal domain"/>
    <property type="match status" value="1"/>
</dbReference>
<dbReference type="Pfam" id="PF05199">
    <property type="entry name" value="GMC_oxred_C"/>
    <property type="match status" value="1"/>
</dbReference>
<evidence type="ECO:0000313" key="9">
    <source>
        <dbReference type="Proteomes" id="UP000019486"/>
    </source>
</evidence>
<dbReference type="Gene3D" id="3.50.50.60">
    <property type="entry name" value="FAD/NAD(P)-binding domain"/>
    <property type="match status" value="1"/>
</dbReference>
<dbReference type="AlphaFoldDB" id="W9GZA3"/>
<gene>
    <name evidence="8" type="ORF">N825_08910</name>
</gene>
<dbReference type="SUPFAM" id="SSF51905">
    <property type="entry name" value="FAD/NAD(P)-binding domain"/>
    <property type="match status" value="1"/>
</dbReference>
<dbReference type="STRING" id="1385369.N825_08910"/>
<evidence type="ECO:0000313" key="8">
    <source>
        <dbReference type="EMBL" id="EWY39114.1"/>
    </source>
</evidence>
<sequence>MIVGAGSAGCTLANRLSEDRNARILVLEAGGWDRDPWIHIPLGWGRILQKRLHDWNYFCEPEDNVDGRSVECARGKVVGGSSSTNAMAYVRGNPRDFDRWAENGLDAWSFDHVLPYFKRLESWEGGASEYRGGDGPLGVQTCKYQDPLVESFAVAGKSAGFGWTDDYNGARQEGFGRLQMTIRGGKRSSCATAYLRPALKRGNVEIRVNALATRILFEGDRAVGIQYQKDGRLDQVRAEREVILAGGVINSPQLLMLSGIGDPDELAAHSIDTRVALPGVGKNLQDHVSVIIAYLRKEPGPFHRMMRADRIGPAILQAYLFGKGFASDVPGGITAFLKTRPDLEAPDLQLLFTAAPFTGRPYLPPFSQPFTDGFVARIVMLHPESRGSVKLAGKDPAAAPRIHQNFLGAEADWTTLRQGVRMAREVMSQPAVQPFVLKEALPGADRTTDAEIDAHIRATSITVHHPLGTCKMGLDGDPMAVVDHELRVRGIDGLRVVDASVMPDMTTGNINGPVVMIAEKAADMIRGLAPLPAIRRSETASTRRSQPVTADLAG</sequence>
<keyword evidence="4 5" id="KW-0274">FAD</keyword>